<keyword evidence="2" id="KW-1185">Reference proteome</keyword>
<dbReference type="Proteomes" id="UP001078443">
    <property type="component" value="Unassembled WGS sequence"/>
</dbReference>
<proteinExistence type="predicted"/>
<accession>A0ABT4D115</accession>
<comment type="caution">
    <text evidence="1">The sequence shown here is derived from an EMBL/GenBank/DDBJ whole genome shotgun (WGS) entry which is preliminary data.</text>
</comment>
<evidence type="ECO:0000313" key="2">
    <source>
        <dbReference type="Proteomes" id="UP001078443"/>
    </source>
</evidence>
<organism evidence="1 2">
    <name type="scientific">Clostridium aestuarii</name>
    <dbReference type="NCBI Taxonomy" id="338193"/>
    <lineage>
        <taxon>Bacteria</taxon>
        <taxon>Bacillati</taxon>
        <taxon>Bacillota</taxon>
        <taxon>Clostridia</taxon>
        <taxon>Eubacteriales</taxon>
        <taxon>Clostridiaceae</taxon>
        <taxon>Clostridium</taxon>
    </lineage>
</organism>
<gene>
    <name evidence="1" type="ORF">OW763_05815</name>
</gene>
<sequence>MLIIKKKYEIKENEYEIKENVAYLTLTKKDGSIIHTKIDSEDLQRVISKGAWFPQWDKNFNNYLAQNISNCNVDGKNKHEKQTLHSFILGTHPKIQIRHCNGDTLDNRKCNLEVYNENDGINEYKESDTETIEILLKDKYCKEKSKTLIDKEDLDKVLHSGYTWVLLKTNKLSYAVANSPEGRIYLDSFIMDTPKDKITQHINLNTLDNRKCNLKKPSISEE</sequence>
<protein>
    <recommendedName>
        <fullName evidence="3">HNH nuclease domain-containing protein</fullName>
    </recommendedName>
</protein>
<dbReference type="EMBL" id="JAPQER010000002">
    <property type="protein sequence ID" value="MCY6483865.1"/>
    <property type="molecule type" value="Genomic_DNA"/>
</dbReference>
<dbReference type="RefSeq" id="WP_268040140.1">
    <property type="nucleotide sequence ID" value="NZ_JAPQER010000002.1"/>
</dbReference>
<name>A0ABT4D115_9CLOT</name>
<reference evidence="1" key="1">
    <citation type="submission" date="2022-12" db="EMBL/GenBank/DDBJ databases">
        <authorList>
            <person name="Wang J."/>
        </authorList>
    </citation>
    <scope>NUCLEOTIDE SEQUENCE</scope>
    <source>
        <strain evidence="1">HY-45-18</strain>
    </source>
</reference>
<evidence type="ECO:0000313" key="1">
    <source>
        <dbReference type="EMBL" id="MCY6483865.1"/>
    </source>
</evidence>
<evidence type="ECO:0008006" key="3">
    <source>
        <dbReference type="Google" id="ProtNLM"/>
    </source>
</evidence>